<dbReference type="GO" id="GO:0004521">
    <property type="term" value="F:RNA endonuclease activity"/>
    <property type="evidence" value="ECO:0007669"/>
    <property type="project" value="UniProtKB-UniRule"/>
</dbReference>
<keyword evidence="6 11" id="KW-0255">Endonuclease</keyword>
<proteinExistence type="inferred from homology"/>
<evidence type="ECO:0000256" key="7">
    <source>
        <dbReference type="ARBA" id="ARBA00022801"/>
    </source>
</evidence>
<dbReference type="AlphaFoldDB" id="A0AAV5WYR3"/>
<gene>
    <name evidence="14" type="ORF">PFISCL1PPCAC_26184</name>
</gene>
<evidence type="ECO:0000256" key="1">
    <source>
        <dbReference type="ARBA" id="ARBA00001936"/>
    </source>
</evidence>
<dbReference type="SUPFAM" id="SSF142877">
    <property type="entry name" value="EndoU-like"/>
    <property type="match status" value="2"/>
</dbReference>
<evidence type="ECO:0000256" key="11">
    <source>
        <dbReference type="RuleBase" id="RU367085"/>
    </source>
</evidence>
<evidence type="ECO:0000256" key="6">
    <source>
        <dbReference type="ARBA" id="ARBA00022759"/>
    </source>
</evidence>
<sequence>LQIYLFGLNYNRSLLIMRIAVVFCALAAVCLSAPLSVADSADVASFLNQLVLSDENAAKSGQVVLAYQNMASTKTFDHDNAPLPLFKDVDSALLAQPTYKALTDLISQFPSQDANVADPETPERKQAALDFIDSLKSTAVFSQSWTYLQGLGLSSPDYAAFQQQLHDLWFTVFARNVNKGSSGFKGTFVGEFLKKQVVGLTNWIRFAQLEKVDGVNYHGWFAKQPDVQVSLQFGLELASGEKQAMQSNLLISTSPEFEFMAYAVCALTGNINGQNSCPVMIAGNQVVLNVVTRIIDDNVVIDLASPAIGATSATTTKKPTTKKNVPAADADLQTLVDNMRAQDSDKPSTSQYKLNWGSKLGGSPKPTTNNLMSNVDEKIFDTPVYAALKKVYDNGILVADVCTKEADYNSGFKKSILQGVLDAWSTTKPFQLMHDYLVKKGKVSADLTAFKTFLTTFWFGTYSRCADNKKIIGSSGFEHVFSGEWKGNTIDGHHNWMKYFLDQKAGSIKYYGYYSYDAQLTGTYEYDWADRNKKTGGMLFGTSPVFDFSLYTACSLAHSGSTACRFTIDGYQLAVTSYTQDCSGGGLCLSTSYPVDEL</sequence>
<dbReference type="GO" id="GO:0016829">
    <property type="term" value="F:lyase activity"/>
    <property type="evidence" value="ECO:0007669"/>
    <property type="project" value="UniProtKB-KW"/>
</dbReference>
<evidence type="ECO:0000313" key="14">
    <source>
        <dbReference type="EMBL" id="GMT34887.1"/>
    </source>
</evidence>
<comment type="caution">
    <text evidence="14">The sequence shown here is derived from an EMBL/GenBank/DDBJ whole genome shotgun (WGS) entry which is preliminary data.</text>
</comment>
<dbReference type="EMBL" id="BTSY01000006">
    <property type="protein sequence ID" value="GMT34887.1"/>
    <property type="molecule type" value="Genomic_DNA"/>
</dbReference>
<dbReference type="Proteomes" id="UP001432322">
    <property type="component" value="Unassembled WGS sequence"/>
</dbReference>
<evidence type="ECO:0000256" key="4">
    <source>
        <dbReference type="ARBA" id="ARBA00022722"/>
    </source>
</evidence>
<dbReference type="PROSITE" id="PS51959">
    <property type="entry name" value="ENDOU"/>
    <property type="match status" value="2"/>
</dbReference>
<keyword evidence="10" id="KW-0456">Lyase</keyword>
<keyword evidence="7 11" id="KW-0378">Hydrolase</keyword>
<dbReference type="InterPro" id="IPR039787">
    <property type="entry name" value="ENDOU"/>
</dbReference>
<feature type="region of interest" description="Disordered" evidence="12">
    <location>
        <begin position="341"/>
        <end position="368"/>
    </location>
</feature>
<comment type="similarity">
    <text evidence="2 11">Belongs to the ENDOU family.</text>
</comment>
<evidence type="ECO:0000256" key="5">
    <source>
        <dbReference type="ARBA" id="ARBA00022723"/>
    </source>
</evidence>
<dbReference type="PANTHER" id="PTHR12439:SF42">
    <property type="entry name" value="ENDORIBONUCLEASE-RELATED"/>
    <property type="match status" value="1"/>
</dbReference>
<dbReference type="GO" id="GO:0003723">
    <property type="term" value="F:RNA binding"/>
    <property type="evidence" value="ECO:0007669"/>
    <property type="project" value="UniProtKB-UniRule"/>
</dbReference>
<keyword evidence="5 11" id="KW-0479">Metal-binding</keyword>
<keyword evidence="15" id="KW-1185">Reference proteome</keyword>
<accession>A0AAV5WYR3</accession>
<keyword evidence="9 11" id="KW-0464">Manganese</keyword>
<evidence type="ECO:0000256" key="12">
    <source>
        <dbReference type="SAM" id="MobiDB-lite"/>
    </source>
</evidence>
<evidence type="ECO:0000256" key="9">
    <source>
        <dbReference type="ARBA" id="ARBA00023211"/>
    </source>
</evidence>
<feature type="domain" description="EndoU" evidence="13">
    <location>
        <begin position="328"/>
        <end position="598"/>
    </location>
</feature>
<evidence type="ECO:0000256" key="3">
    <source>
        <dbReference type="ARBA" id="ARBA00011245"/>
    </source>
</evidence>
<evidence type="ECO:0000256" key="8">
    <source>
        <dbReference type="ARBA" id="ARBA00022884"/>
    </source>
</evidence>
<organism evidence="14 15">
    <name type="scientific">Pristionchus fissidentatus</name>
    <dbReference type="NCBI Taxonomy" id="1538716"/>
    <lineage>
        <taxon>Eukaryota</taxon>
        <taxon>Metazoa</taxon>
        <taxon>Ecdysozoa</taxon>
        <taxon>Nematoda</taxon>
        <taxon>Chromadorea</taxon>
        <taxon>Rhabditida</taxon>
        <taxon>Rhabditina</taxon>
        <taxon>Diplogasteromorpha</taxon>
        <taxon>Diplogasteroidea</taxon>
        <taxon>Neodiplogasteridae</taxon>
        <taxon>Pristionchus</taxon>
    </lineage>
</organism>
<keyword evidence="8 11" id="KW-0694">RNA-binding</keyword>
<evidence type="ECO:0000256" key="10">
    <source>
        <dbReference type="ARBA" id="ARBA00023239"/>
    </source>
</evidence>
<reference evidence="14" key="1">
    <citation type="submission" date="2023-10" db="EMBL/GenBank/DDBJ databases">
        <title>Genome assembly of Pristionchus species.</title>
        <authorList>
            <person name="Yoshida K."/>
            <person name="Sommer R.J."/>
        </authorList>
    </citation>
    <scope>NUCLEOTIDE SEQUENCE</scope>
    <source>
        <strain evidence="14">RS5133</strain>
    </source>
</reference>
<dbReference type="PANTHER" id="PTHR12439">
    <property type="entry name" value="PLACENTAL PROTEIN 11-RELATED"/>
    <property type="match status" value="1"/>
</dbReference>
<evidence type="ECO:0000256" key="2">
    <source>
        <dbReference type="ARBA" id="ARBA00010168"/>
    </source>
</evidence>
<feature type="domain" description="EndoU" evidence="13">
    <location>
        <begin position="39"/>
        <end position="310"/>
    </location>
</feature>
<evidence type="ECO:0000259" key="13">
    <source>
        <dbReference type="PROSITE" id="PS51959"/>
    </source>
</evidence>
<dbReference type="InterPro" id="IPR018998">
    <property type="entry name" value="EndoU_C"/>
</dbReference>
<evidence type="ECO:0000313" key="15">
    <source>
        <dbReference type="Proteomes" id="UP001432322"/>
    </source>
</evidence>
<dbReference type="Pfam" id="PF09412">
    <property type="entry name" value="XendoU"/>
    <property type="match status" value="2"/>
</dbReference>
<dbReference type="GO" id="GO:0046872">
    <property type="term" value="F:metal ion binding"/>
    <property type="evidence" value="ECO:0007669"/>
    <property type="project" value="UniProtKB-UniRule"/>
</dbReference>
<name>A0AAV5WYR3_9BILA</name>
<dbReference type="CDD" id="cd21159">
    <property type="entry name" value="XendoU"/>
    <property type="match status" value="2"/>
</dbReference>
<protein>
    <recommendedName>
        <fullName evidence="13">EndoU domain-containing protein</fullName>
    </recommendedName>
</protein>
<keyword evidence="4 11" id="KW-0540">Nuclease</keyword>
<dbReference type="InterPro" id="IPR037227">
    <property type="entry name" value="EndoU-like"/>
</dbReference>
<comment type="subunit">
    <text evidence="3 11">Monomer.</text>
</comment>
<comment type="cofactor">
    <cofactor evidence="1 11">
        <name>Mn(2+)</name>
        <dbReference type="ChEBI" id="CHEBI:29035"/>
    </cofactor>
</comment>
<dbReference type="GO" id="GO:0016787">
    <property type="term" value="F:hydrolase activity"/>
    <property type="evidence" value="ECO:0007669"/>
    <property type="project" value="UniProtKB-KW"/>
</dbReference>
<feature type="non-terminal residue" evidence="14">
    <location>
        <position position="1"/>
    </location>
</feature>